<comment type="similarity">
    <text evidence="2">Belongs to the class-I pyridoxal-phosphate-dependent aminotransferase family.</text>
</comment>
<evidence type="ECO:0000313" key="8">
    <source>
        <dbReference type="EMBL" id="KAL0067779.1"/>
    </source>
</evidence>
<organism evidence="8 9">
    <name type="scientific">Marasmius tenuissimus</name>
    <dbReference type="NCBI Taxonomy" id="585030"/>
    <lineage>
        <taxon>Eukaryota</taxon>
        <taxon>Fungi</taxon>
        <taxon>Dikarya</taxon>
        <taxon>Basidiomycota</taxon>
        <taxon>Agaricomycotina</taxon>
        <taxon>Agaricomycetes</taxon>
        <taxon>Agaricomycetidae</taxon>
        <taxon>Agaricales</taxon>
        <taxon>Marasmiineae</taxon>
        <taxon>Marasmiaceae</taxon>
        <taxon>Marasmius</taxon>
    </lineage>
</organism>
<name>A0ABR3A461_9AGAR</name>
<comment type="cofactor">
    <cofactor evidence="1">
        <name>pyridoxal 5'-phosphate</name>
        <dbReference type="ChEBI" id="CHEBI:597326"/>
    </cofactor>
</comment>
<dbReference type="InterPro" id="IPR004839">
    <property type="entry name" value="Aminotransferase_I/II_large"/>
</dbReference>
<keyword evidence="5" id="KW-0663">Pyridoxal phosphate</keyword>
<dbReference type="Pfam" id="PF00155">
    <property type="entry name" value="Aminotran_1_2"/>
    <property type="match status" value="1"/>
</dbReference>
<dbReference type="PANTHER" id="PTHR42790">
    <property type="entry name" value="AMINOTRANSFERASE"/>
    <property type="match status" value="1"/>
</dbReference>
<keyword evidence="4" id="KW-0808">Transferase</keyword>
<gene>
    <name evidence="8" type="ORF">AAF712_005219</name>
</gene>
<evidence type="ECO:0000256" key="5">
    <source>
        <dbReference type="ARBA" id="ARBA00022898"/>
    </source>
</evidence>
<proteinExistence type="inferred from homology"/>
<keyword evidence="3" id="KW-0032">Aminotransferase</keyword>
<evidence type="ECO:0000256" key="3">
    <source>
        <dbReference type="ARBA" id="ARBA00022576"/>
    </source>
</evidence>
<dbReference type="EMBL" id="JBBXMP010000023">
    <property type="protein sequence ID" value="KAL0067779.1"/>
    <property type="molecule type" value="Genomic_DNA"/>
</dbReference>
<evidence type="ECO:0000313" key="9">
    <source>
        <dbReference type="Proteomes" id="UP001437256"/>
    </source>
</evidence>
<dbReference type="SUPFAM" id="SSF53383">
    <property type="entry name" value="PLP-dependent transferases"/>
    <property type="match status" value="1"/>
</dbReference>
<dbReference type="Gene3D" id="3.40.640.10">
    <property type="entry name" value="Type I PLP-dependent aspartate aminotransferase-like (Major domain)"/>
    <property type="match status" value="1"/>
</dbReference>
<dbReference type="InterPro" id="IPR015421">
    <property type="entry name" value="PyrdxlP-dep_Trfase_major"/>
</dbReference>
<evidence type="ECO:0000256" key="4">
    <source>
        <dbReference type="ARBA" id="ARBA00022679"/>
    </source>
</evidence>
<evidence type="ECO:0000256" key="6">
    <source>
        <dbReference type="SAM" id="MobiDB-lite"/>
    </source>
</evidence>
<accession>A0ABR3A461</accession>
<sequence>MFNILLRLKTRRRMRRLIAGLGAGSGAFAVIGAFSGSHATVAIGCGAASGVLSMSAALLMQDRLCDADIESGAGRQTEINSRRGSQSEDGNAERAPISQEMVHQSPFPSYSESMYSYPKSPYNVQTNYSIGRRETGWDVPYSMFSGYSLPRRGKSVLAPPTPGKFGGESKYSPEWVDRKFESILGALRSLLPLEKTPGLISLLTGKPNESTFPFTSLSFTGRAPTEDPSLLGPEGGPRDTDVRVTFDSEDLVTGLQYTDTAGVPNLLDWLGGLQEKVHGRKPKGEGWRISVGAGSQDLIFKAINVMVNLGDSVLLESPMYAGVIPMFNNLGCDVHEVETDAEGISAASLRRILESWPEGKPKPKALYTVPYGCNPTGMTATLSRRKEVLKLAREHNFIILEDDPYYYLYYGTAERVPSYFTLELEEPEVGRVLRFDSLSKILSAGLRIGFASGPERLLSAIDAYTGNSNLQTSSLTQMVTLGLLRKWGHDGFLTHTRGVSAFYGHKRDVFEQAMNRHLKGLCEWVRPEAGMFFWFKLNVPGEDSDAIIRTKALQNGVLALPGTVFLPRGGKTAYVRAAFSLLAPADVEEALRRLANIVRNARGELQLRYHL</sequence>
<dbReference type="InterPro" id="IPR015424">
    <property type="entry name" value="PyrdxlP-dep_Trfase"/>
</dbReference>
<reference evidence="8 9" key="1">
    <citation type="submission" date="2024-05" db="EMBL/GenBank/DDBJ databases">
        <title>A draft genome resource for the thread blight pathogen Marasmius tenuissimus strain MS-2.</title>
        <authorList>
            <person name="Yulfo-Soto G.E."/>
            <person name="Baruah I.K."/>
            <person name="Amoako-Attah I."/>
            <person name="Bukari Y."/>
            <person name="Meinhardt L.W."/>
            <person name="Bailey B.A."/>
            <person name="Cohen S.P."/>
        </authorList>
    </citation>
    <scope>NUCLEOTIDE SEQUENCE [LARGE SCALE GENOMIC DNA]</scope>
    <source>
        <strain evidence="8 9">MS-2</strain>
    </source>
</reference>
<dbReference type="InterPro" id="IPR050859">
    <property type="entry name" value="Class-I_PLP-dep_aminotransf"/>
</dbReference>
<dbReference type="CDD" id="cd00609">
    <property type="entry name" value="AAT_like"/>
    <property type="match status" value="1"/>
</dbReference>
<feature type="region of interest" description="Disordered" evidence="6">
    <location>
        <begin position="75"/>
        <end position="103"/>
    </location>
</feature>
<feature type="compositionally biased region" description="Polar residues" evidence="6">
    <location>
        <begin position="77"/>
        <end position="89"/>
    </location>
</feature>
<dbReference type="Proteomes" id="UP001437256">
    <property type="component" value="Unassembled WGS sequence"/>
</dbReference>
<evidence type="ECO:0000259" key="7">
    <source>
        <dbReference type="Pfam" id="PF00155"/>
    </source>
</evidence>
<keyword evidence="9" id="KW-1185">Reference proteome</keyword>
<protein>
    <recommendedName>
        <fullName evidence="7">Aminotransferase class I/classII large domain-containing protein</fullName>
    </recommendedName>
</protein>
<dbReference type="PANTHER" id="PTHR42790:SF19">
    <property type="entry name" value="KYNURENINE_ALPHA-AMINOADIPATE AMINOTRANSFERASE, MITOCHONDRIAL"/>
    <property type="match status" value="1"/>
</dbReference>
<feature type="domain" description="Aminotransferase class I/classII large" evidence="7">
    <location>
        <begin position="287"/>
        <end position="594"/>
    </location>
</feature>
<comment type="caution">
    <text evidence="8">The sequence shown here is derived from an EMBL/GenBank/DDBJ whole genome shotgun (WGS) entry which is preliminary data.</text>
</comment>
<evidence type="ECO:0000256" key="1">
    <source>
        <dbReference type="ARBA" id="ARBA00001933"/>
    </source>
</evidence>
<evidence type="ECO:0000256" key="2">
    <source>
        <dbReference type="ARBA" id="ARBA00007441"/>
    </source>
</evidence>